<dbReference type="SUPFAM" id="SSF48452">
    <property type="entry name" value="TPR-like"/>
    <property type="match status" value="1"/>
</dbReference>
<evidence type="ECO:0000313" key="4">
    <source>
        <dbReference type="EMBL" id="MFD2263102.1"/>
    </source>
</evidence>
<evidence type="ECO:0000256" key="2">
    <source>
        <dbReference type="SAM" id="SignalP"/>
    </source>
</evidence>
<organism evidence="4 5">
    <name type="scientific">Lacibacterium aquatile</name>
    <dbReference type="NCBI Taxonomy" id="1168082"/>
    <lineage>
        <taxon>Bacteria</taxon>
        <taxon>Pseudomonadati</taxon>
        <taxon>Pseudomonadota</taxon>
        <taxon>Alphaproteobacteria</taxon>
        <taxon>Rhodospirillales</taxon>
        <taxon>Rhodospirillaceae</taxon>
    </lineage>
</organism>
<evidence type="ECO:0000256" key="1">
    <source>
        <dbReference type="PROSITE-ProRule" id="PRU00339"/>
    </source>
</evidence>
<sequence>MKHSVYAVSLVSVLLLSGASCAQGVNPALKTDYDRAFQEMISDPGNMDKMFSFARIAADGGDYEGAIGALERMLIYNRNLPRVRLELGSLYYRLGSYELARSYFEEALATPGVPDEVKARAEEFLAGIDEGSRSFTIRGQVSGGVRYQTNANAGPVGDRVEIFGLPATISGGGQSKSDFSIFTAANLAANYDPGLQSGLLLESNANLYVGRQMTLTELSVTAAEIDFGPRYFFAPADKAMGSIRPYVLGSYISVGDNPYSSGFGGGVSGQIRLASDAMLDATLELRSVDYMSSSLRAALDERDGEVVNLKTGLSVILTPTDMIRGEIELESNNADADYERYGEVGATFTYSRQWPAPWEFNRQAWTTALQLGVTGRRYDAPDATIDPTERRRDREWFLGGSLQVPLREGWAGVLDMRYTNTTSNLPNYEYKDFAVTLATSYRF</sequence>
<dbReference type="RefSeq" id="WP_379876074.1">
    <property type="nucleotide sequence ID" value="NZ_JBHUIP010000009.1"/>
</dbReference>
<dbReference type="Gene3D" id="1.25.40.10">
    <property type="entry name" value="Tetratricopeptide repeat domain"/>
    <property type="match status" value="1"/>
</dbReference>
<evidence type="ECO:0000313" key="5">
    <source>
        <dbReference type="Proteomes" id="UP001597295"/>
    </source>
</evidence>
<proteinExistence type="predicted"/>
<protein>
    <submittedName>
        <fullName evidence="4">Tetratricopeptide repeat protein</fullName>
    </submittedName>
</protein>
<dbReference type="PROSITE" id="PS51257">
    <property type="entry name" value="PROKAR_LIPOPROTEIN"/>
    <property type="match status" value="1"/>
</dbReference>
<keyword evidence="1" id="KW-0802">TPR repeat</keyword>
<dbReference type="InterPro" id="IPR011990">
    <property type="entry name" value="TPR-like_helical_dom_sf"/>
</dbReference>
<feature type="signal peptide" evidence="2">
    <location>
        <begin position="1"/>
        <end position="22"/>
    </location>
</feature>
<dbReference type="Pfam" id="PF13432">
    <property type="entry name" value="TPR_16"/>
    <property type="match status" value="1"/>
</dbReference>
<dbReference type="Proteomes" id="UP001597295">
    <property type="component" value="Unassembled WGS sequence"/>
</dbReference>
<keyword evidence="2" id="KW-0732">Signal</keyword>
<dbReference type="Pfam" id="PF04575">
    <property type="entry name" value="SlipAM"/>
    <property type="match status" value="1"/>
</dbReference>
<dbReference type="PROSITE" id="PS50005">
    <property type="entry name" value="TPR"/>
    <property type="match status" value="1"/>
</dbReference>
<name>A0ABW5DPY8_9PROT</name>
<feature type="domain" description="Surface lipoprotein assembly modifier C-terminal" evidence="3">
    <location>
        <begin position="242"/>
        <end position="443"/>
    </location>
</feature>
<comment type="caution">
    <text evidence="4">The sequence shown here is derived from an EMBL/GenBank/DDBJ whole genome shotgun (WGS) entry which is preliminary data.</text>
</comment>
<reference evidence="5" key="1">
    <citation type="journal article" date="2019" name="Int. J. Syst. Evol. Microbiol.">
        <title>The Global Catalogue of Microorganisms (GCM) 10K type strain sequencing project: providing services to taxonomists for standard genome sequencing and annotation.</title>
        <authorList>
            <consortium name="The Broad Institute Genomics Platform"/>
            <consortium name="The Broad Institute Genome Sequencing Center for Infectious Disease"/>
            <person name="Wu L."/>
            <person name="Ma J."/>
        </authorList>
    </citation>
    <scope>NUCLEOTIDE SEQUENCE [LARGE SCALE GENOMIC DNA]</scope>
    <source>
        <strain evidence="5">CGMCC 1.19062</strain>
    </source>
</reference>
<evidence type="ECO:0000259" key="3">
    <source>
        <dbReference type="Pfam" id="PF04575"/>
    </source>
</evidence>
<keyword evidence="5" id="KW-1185">Reference proteome</keyword>
<dbReference type="InterPro" id="IPR007655">
    <property type="entry name" value="Slam_C"/>
</dbReference>
<dbReference type="EMBL" id="JBHUIP010000009">
    <property type="protein sequence ID" value="MFD2263102.1"/>
    <property type="molecule type" value="Genomic_DNA"/>
</dbReference>
<feature type="repeat" description="TPR" evidence="1">
    <location>
        <begin position="81"/>
        <end position="114"/>
    </location>
</feature>
<dbReference type="InterPro" id="IPR019734">
    <property type="entry name" value="TPR_rpt"/>
</dbReference>
<feature type="chain" id="PRO_5045419327" evidence="2">
    <location>
        <begin position="23"/>
        <end position="443"/>
    </location>
</feature>
<accession>A0ABW5DPY8</accession>
<gene>
    <name evidence="4" type="ORF">ACFSM5_09410</name>
</gene>